<keyword evidence="8" id="KW-1185">Reference proteome</keyword>
<dbReference type="Proteomes" id="UP001165083">
    <property type="component" value="Unassembled WGS sequence"/>
</dbReference>
<proteinExistence type="inferred from homology"/>
<name>A0A9W6TNJ9_9STRA</name>
<dbReference type="InterPro" id="IPR036470">
    <property type="entry name" value="Elicitin_sf"/>
</dbReference>
<evidence type="ECO:0000256" key="2">
    <source>
        <dbReference type="ARBA" id="ARBA00009544"/>
    </source>
</evidence>
<dbReference type="GO" id="GO:0005576">
    <property type="term" value="C:extracellular region"/>
    <property type="evidence" value="ECO:0007669"/>
    <property type="project" value="UniProtKB-SubCell"/>
</dbReference>
<feature type="compositionally biased region" description="Low complexity" evidence="6">
    <location>
        <begin position="182"/>
        <end position="205"/>
    </location>
</feature>
<evidence type="ECO:0000256" key="5">
    <source>
        <dbReference type="ARBA" id="ARBA00023157"/>
    </source>
</evidence>
<organism evidence="7 8">
    <name type="scientific">Phytophthora lilii</name>
    <dbReference type="NCBI Taxonomy" id="2077276"/>
    <lineage>
        <taxon>Eukaryota</taxon>
        <taxon>Sar</taxon>
        <taxon>Stramenopiles</taxon>
        <taxon>Oomycota</taxon>
        <taxon>Peronosporomycetes</taxon>
        <taxon>Peronosporales</taxon>
        <taxon>Peronosporaceae</taxon>
        <taxon>Phytophthora</taxon>
    </lineage>
</organism>
<comment type="caution">
    <text evidence="7">The sequence shown here is derived from an EMBL/GenBank/DDBJ whole genome shotgun (WGS) entry which is preliminary data.</text>
</comment>
<dbReference type="Gene3D" id="1.10.239.10">
    <property type="entry name" value="Elicitin domain"/>
    <property type="match status" value="1"/>
</dbReference>
<dbReference type="Pfam" id="PF00964">
    <property type="entry name" value="Elicitin"/>
    <property type="match status" value="1"/>
</dbReference>
<reference evidence="7" key="1">
    <citation type="submission" date="2023-04" db="EMBL/GenBank/DDBJ databases">
        <title>Phytophthora lilii NBRC 32176.</title>
        <authorList>
            <person name="Ichikawa N."/>
            <person name="Sato H."/>
            <person name="Tonouchi N."/>
        </authorList>
    </citation>
    <scope>NUCLEOTIDE SEQUENCE</scope>
    <source>
        <strain evidence="7">NBRC 32176</strain>
    </source>
</reference>
<dbReference type="InterPro" id="IPR002200">
    <property type="entry name" value="Elicitin"/>
</dbReference>
<keyword evidence="3" id="KW-0964">Secreted</keyword>
<comment type="subcellular location">
    <subcellularLocation>
        <location evidence="1">Secreted</location>
    </subcellularLocation>
</comment>
<accession>A0A9W6TNJ9</accession>
<dbReference type="AlphaFoldDB" id="A0A9W6TNJ9"/>
<protein>
    <submittedName>
        <fullName evidence="7">Unnamed protein product</fullName>
    </submittedName>
</protein>
<dbReference type="GO" id="GO:0052040">
    <property type="term" value="P:symbiont-mediated perturbation of host programmed cell death"/>
    <property type="evidence" value="ECO:0007669"/>
    <property type="project" value="UniProtKB-KW"/>
</dbReference>
<keyword evidence="4" id="KW-0928">Hypersensitive response elicitation</keyword>
<dbReference type="EMBL" id="BSXW01000331">
    <property type="protein sequence ID" value="GMF18981.1"/>
    <property type="molecule type" value="Genomic_DNA"/>
</dbReference>
<sequence>MHAVYSELIDFDEGAVMEAAVKSLKQRLTSTVSSPSEAALHVNSSSLDHIPQFPVKPTHRKLHTMKAVTCSLLLTATAVTNAANCDVGTLAKIANTDDAATCTSASNFAVPVESTVDIILTDLGAFCANHSCQRVLGDLEGMGECLIDGSNLHQDVVDPIVALCRATRDLRAAHGSHDHGSASEASSGSAAGNSHAEASSSTTSSEVEDSYDTTSAASGAEDSHDMTSSNSGYADAGEDHDSHDTVASTTSSNSTGTSSAAGSLTAATPAGSKSTSSNSTSSTQAPSASSASSAESISVAIGSIFLAAAAAFF</sequence>
<gene>
    <name evidence="7" type="ORF">Plil01_000718900</name>
</gene>
<evidence type="ECO:0000313" key="8">
    <source>
        <dbReference type="Proteomes" id="UP001165083"/>
    </source>
</evidence>
<evidence type="ECO:0000256" key="4">
    <source>
        <dbReference type="ARBA" id="ARBA00022978"/>
    </source>
</evidence>
<dbReference type="OrthoDB" id="129132at2759"/>
<evidence type="ECO:0000256" key="3">
    <source>
        <dbReference type="ARBA" id="ARBA00022525"/>
    </source>
</evidence>
<dbReference type="SUPFAM" id="SSF48647">
    <property type="entry name" value="Fungal elicitin"/>
    <property type="match status" value="1"/>
</dbReference>
<evidence type="ECO:0000256" key="1">
    <source>
        <dbReference type="ARBA" id="ARBA00004613"/>
    </source>
</evidence>
<comment type="similarity">
    <text evidence="2">Belongs to the elicitin family.</text>
</comment>
<evidence type="ECO:0000313" key="7">
    <source>
        <dbReference type="EMBL" id="GMF18981.1"/>
    </source>
</evidence>
<feature type="region of interest" description="Disordered" evidence="6">
    <location>
        <begin position="174"/>
        <end position="292"/>
    </location>
</feature>
<keyword evidence="5" id="KW-1015">Disulfide bond</keyword>
<evidence type="ECO:0000256" key="6">
    <source>
        <dbReference type="SAM" id="MobiDB-lite"/>
    </source>
</evidence>
<feature type="compositionally biased region" description="Low complexity" evidence="6">
    <location>
        <begin position="247"/>
        <end position="292"/>
    </location>
</feature>
<dbReference type="SMART" id="SM01187">
    <property type="entry name" value="Elicitin"/>
    <property type="match status" value="1"/>
</dbReference>